<sequence>MIKSEKTSINKKEYKYQRKKESTNFGERNIRPRKRVLSDNYLYCDNCKKYNDGLCPRGCQTYEANHKANHAKYTVSSGLKIMKSTIPGAGLGVFTMKEFCKNTFFGPYTGERHRSTERANQSGYAWTIEDDAGDVYNYIDASDPHRSNWLRYVNCPIGQNDENLTAIQFNGEVYYRTLRDIKAGEELFVYYGEEYAKALGLDSFDHSIENQTIVQSFLTPHSVGSSKTEQKQQQTTSAKKQKTIKRDTIG</sequence>
<dbReference type="GO" id="GO:0010468">
    <property type="term" value="P:regulation of gene expression"/>
    <property type="evidence" value="ECO:0007669"/>
    <property type="project" value="TreeGrafter"/>
</dbReference>
<dbReference type="GO" id="GO:0005634">
    <property type="term" value="C:nucleus"/>
    <property type="evidence" value="ECO:0007669"/>
    <property type="project" value="UniProtKB-SubCell"/>
</dbReference>
<keyword evidence="4" id="KW-0863">Zinc-finger</keyword>
<evidence type="ECO:0000313" key="13">
    <source>
        <dbReference type="Proteomes" id="UP000663891"/>
    </source>
</evidence>
<dbReference type="PANTHER" id="PTHR16515">
    <property type="entry name" value="PR DOMAIN ZINC FINGER PROTEIN"/>
    <property type="match status" value="1"/>
</dbReference>
<gene>
    <name evidence="12" type="ORF">OKA104_LOCUS11628</name>
    <name evidence="11" type="ORF">VCS650_LOCUS24216</name>
</gene>
<proteinExistence type="predicted"/>
<dbReference type="SMART" id="SM00317">
    <property type="entry name" value="SET"/>
    <property type="match status" value="1"/>
</dbReference>
<evidence type="ECO:0000313" key="12">
    <source>
        <dbReference type="EMBL" id="CAF3688475.1"/>
    </source>
</evidence>
<keyword evidence="7" id="KW-0804">Transcription</keyword>
<evidence type="ECO:0000256" key="3">
    <source>
        <dbReference type="ARBA" id="ARBA00022737"/>
    </source>
</evidence>
<evidence type="ECO:0000256" key="8">
    <source>
        <dbReference type="ARBA" id="ARBA00023242"/>
    </source>
</evidence>
<dbReference type="Gene3D" id="2.170.270.10">
    <property type="entry name" value="SET domain"/>
    <property type="match status" value="1"/>
</dbReference>
<organism evidence="11 13">
    <name type="scientific">Adineta steineri</name>
    <dbReference type="NCBI Taxonomy" id="433720"/>
    <lineage>
        <taxon>Eukaryota</taxon>
        <taxon>Metazoa</taxon>
        <taxon>Spiralia</taxon>
        <taxon>Gnathifera</taxon>
        <taxon>Rotifera</taxon>
        <taxon>Eurotatoria</taxon>
        <taxon>Bdelloidea</taxon>
        <taxon>Adinetida</taxon>
        <taxon>Adinetidae</taxon>
        <taxon>Adineta</taxon>
    </lineage>
</organism>
<keyword evidence="5" id="KW-0862">Zinc</keyword>
<feature type="domain" description="SET" evidence="10">
    <location>
        <begin position="77"/>
        <end position="192"/>
    </location>
</feature>
<dbReference type="InterPro" id="IPR001214">
    <property type="entry name" value="SET_dom"/>
</dbReference>
<feature type="region of interest" description="Disordered" evidence="9">
    <location>
        <begin position="223"/>
        <end position="250"/>
    </location>
</feature>
<evidence type="ECO:0000256" key="4">
    <source>
        <dbReference type="ARBA" id="ARBA00022771"/>
    </source>
</evidence>
<name>A0A814UMY6_9BILA</name>
<dbReference type="InterPro" id="IPR046341">
    <property type="entry name" value="SET_dom_sf"/>
</dbReference>
<dbReference type="OrthoDB" id="40579at2759"/>
<evidence type="ECO:0000256" key="6">
    <source>
        <dbReference type="ARBA" id="ARBA00023015"/>
    </source>
</evidence>
<evidence type="ECO:0000256" key="7">
    <source>
        <dbReference type="ARBA" id="ARBA00023163"/>
    </source>
</evidence>
<evidence type="ECO:0000256" key="2">
    <source>
        <dbReference type="ARBA" id="ARBA00022723"/>
    </source>
</evidence>
<comment type="caution">
    <text evidence="11">The sequence shown here is derived from an EMBL/GenBank/DDBJ whole genome shotgun (WGS) entry which is preliminary data.</text>
</comment>
<dbReference type="Pfam" id="PF21549">
    <property type="entry name" value="PRDM2_PR"/>
    <property type="match status" value="1"/>
</dbReference>
<evidence type="ECO:0000256" key="9">
    <source>
        <dbReference type="SAM" id="MobiDB-lite"/>
    </source>
</evidence>
<dbReference type="PANTHER" id="PTHR16515:SF66">
    <property type="entry name" value="C2H2-TYPE DOMAIN-CONTAINING PROTEIN"/>
    <property type="match status" value="1"/>
</dbReference>
<evidence type="ECO:0000256" key="5">
    <source>
        <dbReference type="ARBA" id="ARBA00022833"/>
    </source>
</evidence>
<keyword evidence="6" id="KW-0805">Transcription regulation</keyword>
<comment type="subcellular location">
    <subcellularLocation>
        <location evidence="1">Nucleus</location>
    </subcellularLocation>
</comment>
<dbReference type="SUPFAM" id="SSF82199">
    <property type="entry name" value="SET domain"/>
    <property type="match status" value="1"/>
</dbReference>
<dbReference type="Proteomes" id="UP000663891">
    <property type="component" value="Unassembled WGS sequence"/>
</dbReference>
<dbReference type="PROSITE" id="PS50280">
    <property type="entry name" value="SET"/>
    <property type="match status" value="1"/>
</dbReference>
<evidence type="ECO:0000259" key="10">
    <source>
        <dbReference type="PROSITE" id="PS50280"/>
    </source>
</evidence>
<dbReference type="InterPro" id="IPR050331">
    <property type="entry name" value="Zinc_finger"/>
</dbReference>
<protein>
    <recommendedName>
        <fullName evidence="10">SET domain-containing protein</fullName>
    </recommendedName>
</protein>
<keyword evidence="2" id="KW-0479">Metal-binding</keyword>
<feature type="compositionally biased region" description="Low complexity" evidence="9">
    <location>
        <begin position="225"/>
        <end position="238"/>
    </location>
</feature>
<dbReference type="Proteomes" id="UP000663881">
    <property type="component" value="Unassembled WGS sequence"/>
</dbReference>
<evidence type="ECO:0000256" key="1">
    <source>
        <dbReference type="ARBA" id="ARBA00004123"/>
    </source>
</evidence>
<dbReference type="EMBL" id="CAJOAY010000542">
    <property type="protein sequence ID" value="CAF3688475.1"/>
    <property type="molecule type" value="Genomic_DNA"/>
</dbReference>
<reference evidence="11" key="1">
    <citation type="submission" date="2021-02" db="EMBL/GenBank/DDBJ databases">
        <authorList>
            <person name="Nowell W R."/>
        </authorList>
    </citation>
    <scope>NUCLEOTIDE SEQUENCE</scope>
</reference>
<keyword evidence="8" id="KW-0539">Nucleus</keyword>
<evidence type="ECO:0000313" key="11">
    <source>
        <dbReference type="EMBL" id="CAF1176204.1"/>
    </source>
</evidence>
<dbReference type="GO" id="GO:0008270">
    <property type="term" value="F:zinc ion binding"/>
    <property type="evidence" value="ECO:0007669"/>
    <property type="project" value="UniProtKB-KW"/>
</dbReference>
<keyword evidence="3" id="KW-0677">Repeat</keyword>
<dbReference type="EMBL" id="CAJNON010000294">
    <property type="protein sequence ID" value="CAF1176204.1"/>
    <property type="molecule type" value="Genomic_DNA"/>
</dbReference>
<accession>A0A814UMY6</accession>
<dbReference type="AlphaFoldDB" id="A0A814UMY6"/>